<keyword evidence="2 4" id="KW-0238">DNA-binding</keyword>
<dbReference type="InterPro" id="IPR009057">
    <property type="entry name" value="Homeodomain-like_sf"/>
</dbReference>
<dbReference type="SUPFAM" id="SSF48498">
    <property type="entry name" value="Tetracyclin repressor-like, C-terminal domain"/>
    <property type="match status" value="1"/>
</dbReference>
<gene>
    <name evidence="6" type="ORF">DFP95_13911</name>
</gene>
<dbReference type="Proteomes" id="UP000256869">
    <property type="component" value="Unassembled WGS sequence"/>
</dbReference>
<dbReference type="GO" id="GO:0003700">
    <property type="term" value="F:DNA-binding transcription factor activity"/>
    <property type="evidence" value="ECO:0007669"/>
    <property type="project" value="TreeGrafter"/>
</dbReference>
<dbReference type="InterPro" id="IPR050109">
    <property type="entry name" value="HTH-type_TetR-like_transc_reg"/>
</dbReference>
<reference evidence="6 7" key="1">
    <citation type="submission" date="2018-07" db="EMBL/GenBank/DDBJ databases">
        <title>Genomic Encyclopedia of Type Strains, Phase III (KMG-III): the genomes of soil and plant-associated and newly described type strains.</title>
        <authorList>
            <person name="Whitman W."/>
        </authorList>
    </citation>
    <scope>NUCLEOTIDE SEQUENCE [LARGE SCALE GENOMIC DNA]</scope>
    <source>
        <strain evidence="6 7">CECT 8236</strain>
    </source>
</reference>
<keyword evidence="1" id="KW-0805">Transcription regulation</keyword>
<proteinExistence type="predicted"/>
<keyword evidence="7" id="KW-1185">Reference proteome</keyword>
<dbReference type="PRINTS" id="PR00455">
    <property type="entry name" value="HTHTETR"/>
</dbReference>
<dbReference type="InterPro" id="IPR001647">
    <property type="entry name" value="HTH_TetR"/>
</dbReference>
<dbReference type="InterPro" id="IPR004111">
    <property type="entry name" value="Repressor_TetR_C"/>
</dbReference>
<comment type="caution">
    <text evidence="6">The sequence shown here is derived from an EMBL/GenBank/DDBJ whole genome shotgun (WGS) entry which is preliminary data.</text>
</comment>
<evidence type="ECO:0000313" key="7">
    <source>
        <dbReference type="Proteomes" id="UP000256869"/>
    </source>
</evidence>
<dbReference type="RefSeq" id="WP_115995885.1">
    <property type="nucleotide sequence ID" value="NZ_QRDY01000039.1"/>
</dbReference>
<evidence type="ECO:0000259" key="5">
    <source>
        <dbReference type="PROSITE" id="PS50977"/>
    </source>
</evidence>
<accession>A0A3D9HQE9</accession>
<feature type="DNA-binding region" description="H-T-H motif" evidence="4">
    <location>
        <begin position="59"/>
        <end position="78"/>
    </location>
</feature>
<dbReference type="EMBL" id="QRDY01000039">
    <property type="protein sequence ID" value="RED51754.1"/>
    <property type="molecule type" value="Genomic_DNA"/>
</dbReference>
<organism evidence="6 7">
    <name type="scientific">Cohnella lupini</name>
    <dbReference type="NCBI Taxonomy" id="1294267"/>
    <lineage>
        <taxon>Bacteria</taxon>
        <taxon>Bacillati</taxon>
        <taxon>Bacillota</taxon>
        <taxon>Bacilli</taxon>
        <taxon>Bacillales</taxon>
        <taxon>Paenibacillaceae</taxon>
        <taxon>Cohnella</taxon>
    </lineage>
</organism>
<sequence length="260" mass="29204">MQKSDHLDHEALENFPNGAKLSWGIVKQPKRGPKGELSIKKIVDAAIEIADKDGLAAVSMNRVAGSLGFTTMSLYRYISSKDDLLLLMQDAVCGISIPPEKAETDWREEMREYVRACIVVFREHHWFGDIPIMSVPLGPNNLLVVDWALRSMREFPLSDYEKMSIVLLLSSYARSTGMIQRDMFRAIQAGSSLEAFSGLNYTAALNHLVKPERYPNLHPLIASGVYTGEDESENGVGNDFDFGLERILDGIQYYLEKKKT</sequence>
<feature type="domain" description="HTH tetR-type" evidence="5">
    <location>
        <begin position="36"/>
        <end position="96"/>
    </location>
</feature>
<dbReference type="Gene3D" id="1.10.10.60">
    <property type="entry name" value="Homeodomain-like"/>
    <property type="match status" value="1"/>
</dbReference>
<dbReference type="SUPFAM" id="SSF46689">
    <property type="entry name" value="Homeodomain-like"/>
    <property type="match status" value="1"/>
</dbReference>
<dbReference type="PANTHER" id="PTHR30055:SF151">
    <property type="entry name" value="TRANSCRIPTIONAL REGULATORY PROTEIN"/>
    <property type="match status" value="1"/>
</dbReference>
<dbReference type="InterPro" id="IPR036271">
    <property type="entry name" value="Tet_transcr_reg_TetR-rel_C_sf"/>
</dbReference>
<dbReference type="PROSITE" id="PS50977">
    <property type="entry name" value="HTH_TETR_2"/>
    <property type="match status" value="1"/>
</dbReference>
<dbReference type="GO" id="GO:0000976">
    <property type="term" value="F:transcription cis-regulatory region binding"/>
    <property type="evidence" value="ECO:0007669"/>
    <property type="project" value="TreeGrafter"/>
</dbReference>
<dbReference type="Pfam" id="PF00440">
    <property type="entry name" value="TetR_N"/>
    <property type="match status" value="1"/>
</dbReference>
<dbReference type="AlphaFoldDB" id="A0A3D9HQE9"/>
<dbReference type="Gene3D" id="1.10.357.10">
    <property type="entry name" value="Tetracycline Repressor, domain 2"/>
    <property type="match status" value="1"/>
</dbReference>
<evidence type="ECO:0000256" key="2">
    <source>
        <dbReference type="ARBA" id="ARBA00023125"/>
    </source>
</evidence>
<dbReference type="GO" id="GO:0045892">
    <property type="term" value="P:negative regulation of DNA-templated transcription"/>
    <property type="evidence" value="ECO:0007669"/>
    <property type="project" value="InterPro"/>
</dbReference>
<keyword evidence="3" id="KW-0804">Transcription</keyword>
<evidence type="ECO:0000256" key="4">
    <source>
        <dbReference type="PROSITE-ProRule" id="PRU00335"/>
    </source>
</evidence>
<dbReference type="PANTHER" id="PTHR30055">
    <property type="entry name" value="HTH-TYPE TRANSCRIPTIONAL REGULATOR RUTR"/>
    <property type="match status" value="1"/>
</dbReference>
<evidence type="ECO:0000256" key="3">
    <source>
        <dbReference type="ARBA" id="ARBA00023163"/>
    </source>
</evidence>
<evidence type="ECO:0000256" key="1">
    <source>
        <dbReference type="ARBA" id="ARBA00023015"/>
    </source>
</evidence>
<dbReference type="Pfam" id="PF02909">
    <property type="entry name" value="TetR_C_1"/>
    <property type="match status" value="1"/>
</dbReference>
<name>A0A3D9HQE9_9BACL</name>
<dbReference type="OrthoDB" id="2570341at2"/>
<evidence type="ECO:0000313" key="6">
    <source>
        <dbReference type="EMBL" id="RED51754.1"/>
    </source>
</evidence>
<protein>
    <submittedName>
        <fullName evidence="6">TetR family transcriptional regulator</fullName>
    </submittedName>
</protein>